<evidence type="ECO:0000256" key="2">
    <source>
        <dbReference type="SAM" id="Phobius"/>
    </source>
</evidence>
<feature type="region of interest" description="Disordered" evidence="1">
    <location>
        <begin position="261"/>
        <end position="286"/>
    </location>
</feature>
<evidence type="ECO:0000313" key="4">
    <source>
        <dbReference type="Proteomes" id="UP001465976"/>
    </source>
</evidence>
<feature type="region of interest" description="Disordered" evidence="1">
    <location>
        <begin position="217"/>
        <end position="236"/>
    </location>
</feature>
<evidence type="ECO:0000313" key="3">
    <source>
        <dbReference type="EMBL" id="KAL0570160.1"/>
    </source>
</evidence>
<keyword evidence="4" id="KW-1185">Reference proteome</keyword>
<keyword evidence="2" id="KW-0472">Membrane</keyword>
<dbReference type="EMBL" id="JBAHYK010000982">
    <property type="protein sequence ID" value="KAL0570160.1"/>
    <property type="molecule type" value="Genomic_DNA"/>
</dbReference>
<proteinExistence type="predicted"/>
<feature type="transmembrane region" description="Helical" evidence="2">
    <location>
        <begin position="12"/>
        <end position="31"/>
    </location>
</feature>
<sequence>MITKGMKNGVRRYLLIVSMFMFLVSAGYWILKFLSLVQFISLNLIRGLPPSTNAAPTTQAQLIFGSFILINSIPHMDATTTDPRIKALTRAIDICQVANLVFSLLLNITSTTLIALKAWRFRRWIKFDLSNLRSRRTRGEKIMALLVESGSLYCLSGVHYRTSINLIPLPIGTLGDLYTPVNTQIAGMYPIVVLLVNHGKTLENTVFVRNVSDVTAAPREGPAPHSAGASPQESDIRFRSVRSQSAVPNSLSQNVISTQMSEAMRSAGQHSPTGDTHESPDEIGFGPVKSDIKYTLKYMDAIRE</sequence>
<reference evidence="3 4" key="1">
    <citation type="submission" date="2024-02" db="EMBL/GenBank/DDBJ databases">
        <title>A draft genome for the cacao thread blight pathogen Marasmius crinis-equi.</title>
        <authorList>
            <person name="Cohen S.P."/>
            <person name="Baruah I.K."/>
            <person name="Amoako-Attah I."/>
            <person name="Bukari Y."/>
            <person name="Meinhardt L.W."/>
            <person name="Bailey B.A."/>
        </authorList>
    </citation>
    <scope>NUCLEOTIDE SEQUENCE [LARGE SCALE GENOMIC DNA]</scope>
    <source>
        <strain evidence="3 4">GH-76</strain>
    </source>
</reference>
<dbReference type="Proteomes" id="UP001465976">
    <property type="component" value="Unassembled WGS sequence"/>
</dbReference>
<protein>
    <submittedName>
        <fullName evidence="3">Uncharacterized protein</fullName>
    </submittedName>
</protein>
<evidence type="ECO:0000256" key="1">
    <source>
        <dbReference type="SAM" id="MobiDB-lite"/>
    </source>
</evidence>
<keyword evidence="2" id="KW-1133">Transmembrane helix</keyword>
<comment type="caution">
    <text evidence="3">The sequence shown here is derived from an EMBL/GenBank/DDBJ whole genome shotgun (WGS) entry which is preliminary data.</text>
</comment>
<feature type="transmembrane region" description="Helical" evidence="2">
    <location>
        <begin position="100"/>
        <end position="121"/>
    </location>
</feature>
<accession>A0ABR3F4U7</accession>
<keyword evidence="2" id="KW-0812">Transmembrane</keyword>
<gene>
    <name evidence="3" type="ORF">V5O48_011804</name>
</gene>
<name>A0ABR3F4U7_9AGAR</name>
<organism evidence="3 4">
    <name type="scientific">Marasmius crinis-equi</name>
    <dbReference type="NCBI Taxonomy" id="585013"/>
    <lineage>
        <taxon>Eukaryota</taxon>
        <taxon>Fungi</taxon>
        <taxon>Dikarya</taxon>
        <taxon>Basidiomycota</taxon>
        <taxon>Agaricomycotina</taxon>
        <taxon>Agaricomycetes</taxon>
        <taxon>Agaricomycetidae</taxon>
        <taxon>Agaricales</taxon>
        <taxon>Marasmiineae</taxon>
        <taxon>Marasmiaceae</taxon>
        <taxon>Marasmius</taxon>
    </lineage>
</organism>